<protein>
    <recommendedName>
        <fullName evidence="4">threonine-phosphate decarboxylase</fullName>
        <ecNumber evidence="4">4.1.1.81</ecNumber>
    </recommendedName>
    <alternativeName>
        <fullName evidence="8">L-threonine-O-3-phosphate decarboxylase</fullName>
    </alternativeName>
</protein>
<evidence type="ECO:0000256" key="7">
    <source>
        <dbReference type="ARBA" id="ARBA00023239"/>
    </source>
</evidence>
<dbReference type="NCBIfam" id="TIGR01140">
    <property type="entry name" value="L_thr_O3P_dcar"/>
    <property type="match status" value="1"/>
</dbReference>
<reference evidence="11 12" key="1">
    <citation type="submission" date="2022-07" db="EMBL/GenBank/DDBJ databases">
        <authorList>
            <person name="Li W.-J."/>
            <person name="Deng Q.-Q."/>
        </authorList>
    </citation>
    <scope>NUCLEOTIDE SEQUENCE [LARGE SCALE GENOMIC DNA]</scope>
    <source>
        <strain evidence="11 12">SYSU M60028</strain>
    </source>
</reference>
<comment type="function">
    <text evidence="2">Decarboxylates L-threonine-O-3-phosphate to yield (R)-1-amino-2-propanol O-2-phosphate, the precursor for the linkage between the nucleotide loop and the corrin ring in cobalamin.</text>
</comment>
<name>A0ABT1LH86_9HYPH</name>
<evidence type="ECO:0000256" key="9">
    <source>
        <dbReference type="ARBA" id="ARBA00048531"/>
    </source>
</evidence>
<evidence type="ECO:0000259" key="10">
    <source>
        <dbReference type="Pfam" id="PF00155"/>
    </source>
</evidence>
<dbReference type="Proteomes" id="UP001205890">
    <property type="component" value="Unassembled WGS sequence"/>
</dbReference>
<dbReference type="Pfam" id="PF00155">
    <property type="entry name" value="Aminotran_1_2"/>
    <property type="match status" value="1"/>
</dbReference>
<dbReference type="PANTHER" id="PTHR42885">
    <property type="entry name" value="HISTIDINOL-PHOSPHATE AMINOTRANSFERASE-RELATED"/>
    <property type="match status" value="1"/>
</dbReference>
<sequence length="347" mass="35877">MGTVTVTTLAGDSLLYHGGDLAEARRRFPGAPEPWLDLSTGINAVPYPVGELAESAWTRLPDADAVRRLEAAAASAYGAPDAGLVVAAPGTQALIQILPRVHAARRVAILGFTYGEHAAAWRAAGAEVATVERVEDLIDADAAVIVTPNNPDGRVVGAGDLAVLAGALGARGGLLVVDEAFADIAPGVANLAPQLPPGAVVLRSFGKTYGLAGLRLGFAVAREPLGSRLRAALGPWAVSGPALEIGARALADRDWLAATARRLAGDVARLDGLLERAGLAIVGGTPLFRLASHSRAFALFEALGRQGVLTRPFAARPHWLRFGLPGGDEAWRLLEERLAGAAREVGP</sequence>
<keyword evidence="7 11" id="KW-0456">Lyase</keyword>
<evidence type="ECO:0000256" key="8">
    <source>
        <dbReference type="ARBA" id="ARBA00029996"/>
    </source>
</evidence>
<evidence type="ECO:0000256" key="3">
    <source>
        <dbReference type="ARBA" id="ARBA00004953"/>
    </source>
</evidence>
<dbReference type="GO" id="GO:0048472">
    <property type="term" value="F:threonine-phosphate decarboxylase activity"/>
    <property type="evidence" value="ECO:0007669"/>
    <property type="project" value="UniProtKB-EC"/>
</dbReference>
<keyword evidence="5" id="KW-0169">Cobalamin biosynthesis</keyword>
<dbReference type="InterPro" id="IPR004838">
    <property type="entry name" value="NHTrfase_class1_PyrdxlP-BS"/>
</dbReference>
<organism evidence="11 12">
    <name type="scientific">Alsobacter ponti</name>
    <dbReference type="NCBI Taxonomy" id="2962936"/>
    <lineage>
        <taxon>Bacteria</taxon>
        <taxon>Pseudomonadati</taxon>
        <taxon>Pseudomonadota</taxon>
        <taxon>Alphaproteobacteria</taxon>
        <taxon>Hyphomicrobiales</taxon>
        <taxon>Alsobacteraceae</taxon>
        <taxon>Alsobacter</taxon>
    </lineage>
</organism>
<dbReference type="CDD" id="cd00609">
    <property type="entry name" value="AAT_like"/>
    <property type="match status" value="1"/>
</dbReference>
<dbReference type="RefSeq" id="WP_254746112.1">
    <property type="nucleotide sequence ID" value="NZ_JANCLU010000029.1"/>
</dbReference>
<dbReference type="InterPro" id="IPR004839">
    <property type="entry name" value="Aminotransferase_I/II_large"/>
</dbReference>
<dbReference type="InterPro" id="IPR015421">
    <property type="entry name" value="PyrdxlP-dep_Trfase_major"/>
</dbReference>
<evidence type="ECO:0000256" key="5">
    <source>
        <dbReference type="ARBA" id="ARBA00022573"/>
    </source>
</evidence>
<dbReference type="InterPro" id="IPR015422">
    <property type="entry name" value="PyrdxlP-dep_Trfase_small"/>
</dbReference>
<dbReference type="PANTHER" id="PTHR42885:SF1">
    <property type="entry name" value="THREONINE-PHOSPHATE DECARBOXYLASE"/>
    <property type="match status" value="1"/>
</dbReference>
<comment type="caution">
    <text evidence="11">The sequence shown here is derived from an EMBL/GenBank/DDBJ whole genome shotgun (WGS) entry which is preliminary data.</text>
</comment>
<keyword evidence="12" id="KW-1185">Reference proteome</keyword>
<proteinExistence type="predicted"/>
<dbReference type="SUPFAM" id="SSF53383">
    <property type="entry name" value="PLP-dependent transferases"/>
    <property type="match status" value="1"/>
</dbReference>
<keyword evidence="6" id="KW-0663">Pyridoxal phosphate</keyword>
<comment type="pathway">
    <text evidence="3">Cofactor biosynthesis; adenosylcobalamin biosynthesis.</text>
</comment>
<dbReference type="Gene3D" id="3.90.1150.10">
    <property type="entry name" value="Aspartate Aminotransferase, domain 1"/>
    <property type="match status" value="1"/>
</dbReference>
<dbReference type="EC" id="4.1.1.81" evidence="4"/>
<dbReference type="Gene3D" id="3.40.640.10">
    <property type="entry name" value="Type I PLP-dependent aspartate aminotransferase-like (Major domain)"/>
    <property type="match status" value="1"/>
</dbReference>
<dbReference type="PROSITE" id="PS00105">
    <property type="entry name" value="AA_TRANSFER_CLASS_1"/>
    <property type="match status" value="1"/>
</dbReference>
<comment type="cofactor">
    <cofactor evidence="1">
        <name>pyridoxal 5'-phosphate</name>
        <dbReference type="ChEBI" id="CHEBI:597326"/>
    </cofactor>
</comment>
<accession>A0ABT1LH86</accession>
<evidence type="ECO:0000256" key="4">
    <source>
        <dbReference type="ARBA" id="ARBA00012285"/>
    </source>
</evidence>
<comment type="catalytic activity">
    <reaction evidence="9">
        <text>O-phospho-L-threonine + H(+) = (R)-1-aminopropan-2-yl phosphate + CO2</text>
        <dbReference type="Rhea" id="RHEA:11492"/>
        <dbReference type="ChEBI" id="CHEBI:15378"/>
        <dbReference type="ChEBI" id="CHEBI:16526"/>
        <dbReference type="ChEBI" id="CHEBI:58563"/>
        <dbReference type="ChEBI" id="CHEBI:58675"/>
        <dbReference type="EC" id="4.1.1.81"/>
    </reaction>
</comment>
<dbReference type="InterPro" id="IPR005860">
    <property type="entry name" value="CobD"/>
</dbReference>
<evidence type="ECO:0000256" key="1">
    <source>
        <dbReference type="ARBA" id="ARBA00001933"/>
    </source>
</evidence>
<dbReference type="InterPro" id="IPR015424">
    <property type="entry name" value="PyrdxlP-dep_Trfase"/>
</dbReference>
<evidence type="ECO:0000256" key="2">
    <source>
        <dbReference type="ARBA" id="ARBA00003444"/>
    </source>
</evidence>
<feature type="domain" description="Aminotransferase class I/classII large" evidence="10">
    <location>
        <begin position="52"/>
        <end position="330"/>
    </location>
</feature>
<evidence type="ECO:0000313" key="12">
    <source>
        <dbReference type="Proteomes" id="UP001205890"/>
    </source>
</evidence>
<evidence type="ECO:0000256" key="6">
    <source>
        <dbReference type="ARBA" id="ARBA00022898"/>
    </source>
</evidence>
<dbReference type="EMBL" id="JANCLU010000029">
    <property type="protein sequence ID" value="MCP8940867.1"/>
    <property type="molecule type" value="Genomic_DNA"/>
</dbReference>
<evidence type="ECO:0000313" key="11">
    <source>
        <dbReference type="EMBL" id="MCP8940867.1"/>
    </source>
</evidence>
<gene>
    <name evidence="11" type="primary">cobD</name>
    <name evidence="11" type="ORF">NK718_20260</name>
</gene>